<feature type="chain" id="PRO_5016919701" evidence="1">
    <location>
        <begin position="21"/>
        <end position="70"/>
    </location>
</feature>
<dbReference type="Proteomes" id="UP000254764">
    <property type="component" value="Unassembled WGS sequence"/>
</dbReference>
<name>A0A376AEI0_9HYPH</name>
<dbReference type="RefSeq" id="WP_115672640.1">
    <property type="nucleotide sequence ID" value="NZ_UEYP01000024.1"/>
</dbReference>
<protein>
    <submittedName>
        <fullName evidence="2">Uncharacterized protein</fullName>
    </submittedName>
</protein>
<dbReference type="EMBL" id="UEYP01000024">
    <property type="protein sequence ID" value="SSC66168.1"/>
    <property type="molecule type" value="Genomic_DNA"/>
</dbReference>
<gene>
    <name evidence="2" type="ORF">RHIZ70_1876</name>
</gene>
<dbReference type="OrthoDB" id="8404467at2"/>
<evidence type="ECO:0000256" key="1">
    <source>
        <dbReference type="SAM" id="SignalP"/>
    </source>
</evidence>
<evidence type="ECO:0000313" key="2">
    <source>
        <dbReference type="EMBL" id="SSC66168.1"/>
    </source>
</evidence>
<accession>A0A376AEI0</accession>
<organism evidence="2 3">
    <name type="scientific">Ciceribacter selenitireducens ATCC BAA-1503</name>
    <dbReference type="NCBI Taxonomy" id="1336235"/>
    <lineage>
        <taxon>Bacteria</taxon>
        <taxon>Pseudomonadati</taxon>
        <taxon>Pseudomonadota</taxon>
        <taxon>Alphaproteobacteria</taxon>
        <taxon>Hyphomicrobiales</taxon>
        <taxon>Rhizobiaceae</taxon>
        <taxon>Ciceribacter</taxon>
    </lineage>
</organism>
<sequence length="70" mass="7226">MKTLAASAAFLLLPAGLAFADCSAYKTSAAVDVDRSMTTASVVIDEEAAEKDVVLLKQSRLPADAPVATQ</sequence>
<feature type="signal peptide" evidence="1">
    <location>
        <begin position="1"/>
        <end position="20"/>
    </location>
</feature>
<keyword evidence="3" id="KW-1185">Reference proteome</keyword>
<proteinExistence type="predicted"/>
<evidence type="ECO:0000313" key="3">
    <source>
        <dbReference type="Proteomes" id="UP000254764"/>
    </source>
</evidence>
<keyword evidence="1" id="KW-0732">Signal</keyword>
<dbReference type="AlphaFoldDB" id="A0A376AEI0"/>
<reference evidence="3" key="1">
    <citation type="submission" date="2018-07" db="EMBL/GenBank/DDBJ databases">
        <authorList>
            <person name="Peiro R."/>
            <person name="Begona"/>
            <person name="Cbmso G."/>
            <person name="Lopez M."/>
            <person name="Gonzalez S."/>
        </authorList>
    </citation>
    <scope>NUCLEOTIDE SEQUENCE [LARGE SCALE GENOMIC DNA]</scope>
</reference>